<evidence type="ECO:0000313" key="7">
    <source>
        <dbReference type="EMBL" id="TQL58040.1"/>
    </source>
</evidence>
<dbReference type="RefSeq" id="WP_142093871.1">
    <property type="nucleotide sequence ID" value="NZ_BAAAMD010000004.1"/>
</dbReference>
<dbReference type="PANTHER" id="PTHR30168:SF0">
    <property type="entry name" value="INNER MEMBRANE PROTEIN"/>
    <property type="match status" value="1"/>
</dbReference>
<comment type="subcellular location">
    <subcellularLocation>
        <location evidence="1">Membrane</location>
        <topology evidence="1">Single-pass membrane protein</topology>
    </subcellularLocation>
</comment>
<organism evidence="7 8">
    <name type="scientific">Propioniferax innocua</name>
    <dbReference type="NCBI Taxonomy" id="1753"/>
    <lineage>
        <taxon>Bacteria</taxon>
        <taxon>Bacillati</taxon>
        <taxon>Actinomycetota</taxon>
        <taxon>Actinomycetes</taxon>
        <taxon>Propionibacteriales</taxon>
        <taxon>Propionibacteriaceae</taxon>
        <taxon>Propioniferax</taxon>
    </lineage>
</organism>
<protein>
    <recommendedName>
        <fullName evidence="9">Metalloprotease</fullName>
    </recommendedName>
</protein>
<evidence type="ECO:0000313" key="8">
    <source>
        <dbReference type="Proteomes" id="UP000316196"/>
    </source>
</evidence>
<feature type="region of interest" description="Disordered" evidence="5">
    <location>
        <begin position="356"/>
        <end position="379"/>
    </location>
</feature>
<keyword evidence="2 6" id="KW-0812">Transmembrane</keyword>
<evidence type="ECO:0000256" key="6">
    <source>
        <dbReference type="SAM" id="Phobius"/>
    </source>
</evidence>
<accession>A0A542ZCR7</accession>
<feature type="transmembrane region" description="Helical" evidence="6">
    <location>
        <begin position="113"/>
        <end position="134"/>
    </location>
</feature>
<evidence type="ECO:0000256" key="2">
    <source>
        <dbReference type="ARBA" id="ARBA00022692"/>
    </source>
</evidence>
<evidence type="ECO:0008006" key="9">
    <source>
        <dbReference type="Google" id="ProtNLM"/>
    </source>
</evidence>
<feature type="compositionally biased region" description="Low complexity" evidence="5">
    <location>
        <begin position="87"/>
        <end position="98"/>
    </location>
</feature>
<feature type="compositionally biased region" description="Gly residues" evidence="5">
    <location>
        <begin position="74"/>
        <end position="86"/>
    </location>
</feature>
<name>A0A542ZCR7_9ACTN</name>
<evidence type="ECO:0000256" key="4">
    <source>
        <dbReference type="ARBA" id="ARBA00023136"/>
    </source>
</evidence>
<proteinExistence type="predicted"/>
<dbReference type="Pfam" id="PF04228">
    <property type="entry name" value="Zn_peptidase"/>
    <property type="match status" value="1"/>
</dbReference>
<evidence type="ECO:0000256" key="1">
    <source>
        <dbReference type="ARBA" id="ARBA00004167"/>
    </source>
</evidence>
<evidence type="ECO:0000256" key="3">
    <source>
        <dbReference type="ARBA" id="ARBA00022989"/>
    </source>
</evidence>
<feature type="compositionally biased region" description="Gly residues" evidence="5">
    <location>
        <begin position="21"/>
        <end position="34"/>
    </location>
</feature>
<dbReference type="Proteomes" id="UP000316196">
    <property type="component" value="Unassembled WGS sequence"/>
</dbReference>
<gene>
    <name evidence="7" type="ORF">FB460_1892</name>
</gene>
<keyword evidence="3 6" id="KW-1133">Transmembrane helix</keyword>
<dbReference type="OrthoDB" id="9774900at2"/>
<evidence type="ECO:0000256" key="5">
    <source>
        <dbReference type="SAM" id="MobiDB-lite"/>
    </source>
</evidence>
<reference evidence="7 8" key="1">
    <citation type="submission" date="2019-06" db="EMBL/GenBank/DDBJ databases">
        <title>Sequencing the genomes of 1000 actinobacteria strains.</title>
        <authorList>
            <person name="Klenk H.-P."/>
        </authorList>
    </citation>
    <scope>NUCLEOTIDE SEQUENCE [LARGE SCALE GENOMIC DNA]</scope>
    <source>
        <strain evidence="7 8">DSM 8251</strain>
    </source>
</reference>
<dbReference type="PANTHER" id="PTHR30168">
    <property type="entry name" value="PUTATIVE MEMBRANE PROTEIN YPFJ"/>
    <property type="match status" value="1"/>
</dbReference>
<dbReference type="EMBL" id="VFOR01000002">
    <property type="protein sequence ID" value="TQL58040.1"/>
    <property type="molecule type" value="Genomic_DNA"/>
</dbReference>
<dbReference type="AlphaFoldDB" id="A0A542ZCR7"/>
<feature type="compositionally biased region" description="Gly residues" evidence="5">
    <location>
        <begin position="53"/>
        <end position="65"/>
    </location>
</feature>
<feature type="region of interest" description="Disordered" evidence="5">
    <location>
        <begin position="21"/>
        <end position="107"/>
    </location>
</feature>
<dbReference type="InterPro" id="IPR007343">
    <property type="entry name" value="Uncharacterised_pept_Zn_put"/>
</dbReference>
<keyword evidence="8" id="KW-1185">Reference proteome</keyword>
<keyword evidence="4 6" id="KW-0472">Membrane</keyword>
<sequence length="405" mass="42772">MSAWGNGNGFNNGNFGNPGFGNAGFGNPGHGGGFQQPHHGQTAPGNAPWQGGFPQGAGHPAGAGPYGHQTPGGFNSGGQGQFGQGHFGQSQFGQHQPPGGAPPPRRRGKMAPLFGLCALAVVAIIAIVATLNALSGPEYANEGYVPAPATNNPAPLPEPELDDTVDELLENNSLYAQQIASPVRCEMEPIDAHAAEDHELEAHIDQLNGCLMAIWDPAFAGTEYELVRPRANVYGESVVTPCNSGETMGPNALYCPANQEVYWSTELSKEVPEYGQPMVLDMVMAHEFAHGVQARVNIGLAWQYEAGQVTEREALTMSRRSETQADCMAGMALSAMALSRNITNDEFDNIIAATKAGGADVGSGDPTIESTHPHSDTRDYWMRQGLNSTGVGTCNSWVAPEAHVR</sequence>
<dbReference type="GO" id="GO:0016020">
    <property type="term" value="C:membrane"/>
    <property type="evidence" value="ECO:0007669"/>
    <property type="project" value="UniProtKB-SubCell"/>
</dbReference>
<comment type="caution">
    <text evidence="7">The sequence shown here is derived from an EMBL/GenBank/DDBJ whole genome shotgun (WGS) entry which is preliminary data.</text>
</comment>